<evidence type="ECO:0000313" key="1">
    <source>
        <dbReference type="EMBL" id="KAG7821126.1"/>
    </source>
</evidence>
<keyword evidence="4" id="KW-1185">Reference proteome</keyword>
<gene>
    <name evidence="1" type="ORF">KL928_001210</name>
    <name evidence="2" type="ORF">KL940_000230</name>
</gene>
<dbReference type="RefSeq" id="XP_043061669.1">
    <property type="nucleotide sequence ID" value="XM_043201551.1"/>
</dbReference>
<dbReference type="Proteomes" id="UP001196530">
    <property type="component" value="Unassembled WGS sequence"/>
</dbReference>
<evidence type="ECO:0000313" key="4">
    <source>
        <dbReference type="Proteomes" id="UP001197328"/>
    </source>
</evidence>
<dbReference type="GeneID" id="66125261"/>
<name>A0AAN6DLC5_PICAN</name>
<proteinExistence type="predicted"/>
<evidence type="ECO:0000313" key="3">
    <source>
        <dbReference type="Proteomes" id="UP001196530"/>
    </source>
</evidence>
<comment type="caution">
    <text evidence="1">The sequence shown here is derived from an EMBL/GenBank/DDBJ whole genome shotgun (WGS) entry which is preliminary data.</text>
</comment>
<sequence length="302" mass="32320">MHLITARFGRTTPLVGVRGALWENVFPGGNNSHCWLASPAHTKPGDDARMAIVAASRTNCRSLSVGTDASAELSDECRSCSSPTYVRTRCSDDTTRPRCSLASPLLCLYSPLGKLTRKLKRAVLPAPIVTASRKSASDSLTSVMSVSTANTSPLTSPSANLKLLSPLMPAPPQTHTAAPDIADEYFLRHQQRSAGRAHQAGSTSASSATDFDSLYSLDDQSCDRVSLHIRASSELLLGAQARELSSLLAATHDSPGWSVKDGLLIPADAAPEHELEHEREPRDQDTVADLVATDVLERLNLQ</sequence>
<dbReference type="EMBL" id="JAHLVD010000001">
    <property type="protein sequence ID" value="KAG7852529.1"/>
    <property type="molecule type" value="Genomic_DNA"/>
</dbReference>
<evidence type="ECO:0000313" key="2">
    <source>
        <dbReference type="EMBL" id="KAG7852529.1"/>
    </source>
</evidence>
<organism evidence="1 3">
    <name type="scientific">Pichia angusta</name>
    <name type="common">Yeast</name>
    <name type="synonym">Hansenula polymorpha</name>
    <dbReference type="NCBI Taxonomy" id="870730"/>
    <lineage>
        <taxon>Eukaryota</taxon>
        <taxon>Fungi</taxon>
        <taxon>Dikarya</taxon>
        <taxon>Ascomycota</taxon>
        <taxon>Saccharomycotina</taxon>
        <taxon>Pichiomycetes</taxon>
        <taxon>Pichiales</taxon>
        <taxon>Pichiaceae</taxon>
        <taxon>Ogataea</taxon>
    </lineage>
</organism>
<dbReference type="AlphaFoldDB" id="A0AAN6DLC5"/>
<dbReference type="Proteomes" id="UP001197328">
    <property type="component" value="Unassembled WGS sequence"/>
</dbReference>
<accession>A0AAN6DLC5</accession>
<reference evidence="1 4" key="1">
    <citation type="journal article" date="2021" name="G3 (Bethesda)">
        <title>Genomic diversity, chromosomal rearrangements, and interspecies hybridization in the ogataea polymorpha species complex.</title>
        <authorList>
            <person name="Hanson S.J."/>
            <person name="Cinneide E.O."/>
            <person name="Salzberg L.I."/>
            <person name="Wolfe K.H."/>
            <person name="McGowan J."/>
            <person name="Fitzpatrick D.A."/>
            <person name="Matlin K."/>
        </authorList>
    </citation>
    <scope>NUCLEOTIDE SEQUENCE</scope>
    <source>
        <strain evidence="2">51-138</strain>
        <strain evidence="1">61-244</strain>
    </source>
</reference>
<protein>
    <submittedName>
        <fullName evidence="1">Uncharacterized protein</fullName>
    </submittedName>
</protein>
<dbReference type="EMBL" id="JAHLUX010000002">
    <property type="protein sequence ID" value="KAG7821126.1"/>
    <property type="molecule type" value="Genomic_DNA"/>
</dbReference>